<dbReference type="Pfam" id="PF00013">
    <property type="entry name" value="KH_1"/>
    <property type="match status" value="2"/>
</dbReference>
<feature type="domain" description="K Homology" evidence="3">
    <location>
        <begin position="595"/>
        <end position="651"/>
    </location>
</feature>
<feature type="domain" description="K Homology" evidence="3">
    <location>
        <begin position="338"/>
        <end position="403"/>
    </location>
</feature>
<name>A0AAD7UHV5_9STRA</name>
<dbReference type="PROSITE" id="PS50084">
    <property type="entry name" value="KH_TYPE_1"/>
    <property type="match status" value="2"/>
</dbReference>
<gene>
    <name evidence="4" type="ORF">CTAYLR_004198</name>
</gene>
<evidence type="ECO:0000256" key="1">
    <source>
        <dbReference type="ARBA" id="ARBA00022737"/>
    </source>
</evidence>
<dbReference type="GO" id="GO:0003723">
    <property type="term" value="F:RNA binding"/>
    <property type="evidence" value="ECO:0007669"/>
    <property type="project" value="UniProtKB-UniRule"/>
</dbReference>
<dbReference type="CDD" id="cd00105">
    <property type="entry name" value="KH-I"/>
    <property type="match status" value="2"/>
</dbReference>
<dbReference type="InterPro" id="IPR036612">
    <property type="entry name" value="KH_dom_type_1_sf"/>
</dbReference>
<dbReference type="Proteomes" id="UP001230188">
    <property type="component" value="Unassembled WGS sequence"/>
</dbReference>
<evidence type="ECO:0000259" key="3">
    <source>
        <dbReference type="SMART" id="SM00322"/>
    </source>
</evidence>
<dbReference type="InterPro" id="IPR004087">
    <property type="entry name" value="KH_dom"/>
</dbReference>
<dbReference type="EMBL" id="JAQMWT010000308">
    <property type="protein sequence ID" value="KAJ8605904.1"/>
    <property type="molecule type" value="Genomic_DNA"/>
</dbReference>
<dbReference type="PANTHER" id="PTHR10288">
    <property type="entry name" value="KH DOMAIN CONTAINING RNA BINDING PROTEIN"/>
    <property type="match status" value="1"/>
</dbReference>
<keyword evidence="1" id="KW-0677">Repeat</keyword>
<dbReference type="AlphaFoldDB" id="A0AAD7UHV5"/>
<evidence type="ECO:0000313" key="4">
    <source>
        <dbReference type="EMBL" id="KAJ8605904.1"/>
    </source>
</evidence>
<keyword evidence="5" id="KW-1185">Reference proteome</keyword>
<keyword evidence="2" id="KW-0694">RNA-binding</keyword>
<comment type="caution">
    <text evidence="4">The sequence shown here is derived from an EMBL/GenBank/DDBJ whole genome shotgun (WGS) entry which is preliminary data.</text>
</comment>
<dbReference type="SMART" id="SM00322">
    <property type="entry name" value="KH"/>
    <property type="match status" value="3"/>
</dbReference>
<reference evidence="4" key="1">
    <citation type="submission" date="2023-01" db="EMBL/GenBank/DDBJ databases">
        <title>Metagenome sequencing of chrysophaentin producing Chrysophaeum taylorii.</title>
        <authorList>
            <person name="Davison J."/>
            <person name="Bewley C."/>
        </authorList>
    </citation>
    <scope>NUCLEOTIDE SEQUENCE</scope>
    <source>
        <strain evidence="4">NIES-1699</strain>
    </source>
</reference>
<feature type="domain" description="K Homology" evidence="3">
    <location>
        <begin position="417"/>
        <end position="490"/>
    </location>
</feature>
<evidence type="ECO:0000256" key="2">
    <source>
        <dbReference type="PROSITE-ProRule" id="PRU00117"/>
    </source>
</evidence>
<accession>A0AAD7UHV5</accession>
<proteinExistence type="predicted"/>
<protein>
    <recommendedName>
        <fullName evidence="3">K Homology domain-containing protein</fullName>
    </recommendedName>
</protein>
<dbReference type="Gene3D" id="3.30.310.210">
    <property type="match status" value="1"/>
</dbReference>
<dbReference type="SUPFAM" id="SSF54791">
    <property type="entry name" value="Eukaryotic type KH-domain (KH-domain type I)"/>
    <property type="match status" value="2"/>
</dbReference>
<evidence type="ECO:0000313" key="5">
    <source>
        <dbReference type="Proteomes" id="UP001230188"/>
    </source>
</evidence>
<dbReference type="InterPro" id="IPR004088">
    <property type="entry name" value="KH_dom_type_1"/>
</dbReference>
<sequence>MDDGVISGSPREVVDALLQYARDIQASGEELRLDKCVAFCPALGMGLLDHPDVHDHVQVAPDGTRTLAGIPVVADGLVIYATSLQREVDAQVSYMSRIRTKLQNVSLHCMYSLGRYCIAPRMDYIAQHCYPTNALSALRRFDVAALSFVATALGADPRQVFDSTGIVLQRLRLPARSGGGGIRSCADLSPAAFVGTAAQALPHLVDLRDPTGAVEVPGYLPRLASVLGATSFRTGNELHRWHHLLASGCRLGRALETAWDGLRADLRTTLASHGGAASGDPANGHLVDGPLSHEFVSMGVLVDPTISTPVLIPQLQRALTSQRETARATALQRLAATLTITDALRVDKDDAAFILGRGGSTKRKISRVAGADIELDEVQLTITMTGTAKQCDRAADYVDFVKQQRVGPVTISLDSRRDDFTAYRVPEDCIGFVMGRNGQTLRSMEEEWGVLMFFAKTKLAGRSDATESLCIFGPLHARRGAEIKVMSAVEHKHPGFCVSSRNELRELERVPGDEDAEGWGTDTVLLSEENYSYALGSKGSTRKKLATASGCILEYVGRLACVCGYKRERRRGKDYLRWLLEQRTGQSSVQNPRDRDDCLVLKIPSQSIAFITGHRGESLRDIERESGTFCFTDGDRADRKDTENLLIFSFSRRERTFDDVGMVWCPVPAVLTPRPKPPQNPPRTDL</sequence>
<organism evidence="4 5">
    <name type="scientific">Chrysophaeum taylorii</name>
    <dbReference type="NCBI Taxonomy" id="2483200"/>
    <lineage>
        <taxon>Eukaryota</taxon>
        <taxon>Sar</taxon>
        <taxon>Stramenopiles</taxon>
        <taxon>Ochrophyta</taxon>
        <taxon>Pelagophyceae</taxon>
        <taxon>Pelagomonadales</taxon>
        <taxon>Pelagomonadaceae</taxon>
        <taxon>Chrysophaeum</taxon>
    </lineage>
</organism>